<reference evidence="7" key="1">
    <citation type="submission" date="1995-07" db="EMBL/GenBank/DDBJ databases">
        <title>Messenger RNA from Urechis caupo ceolomocytes.</title>
        <authorList>
            <person name="Rosenthal E.T."/>
        </authorList>
    </citation>
    <scope>NUCLEOTIDE SEQUENCE</scope>
</reference>
<evidence type="ECO:0000256" key="3">
    <source>
        <dbReference type="ARBA" id="ARBA00022723"/>
    </source>
</evidence>
<dbReference type="InterPro" id="IPR012292">
    <property type="entry name" value="Globin/Proto"/>
</dbReference>
<dbReference type="InterPro" id="IPR000971">
    <property type="entry name" value="Globin"/>
</dbReference>
<keyword evidence="3" id="KW-0479">Metal-binding</keyword>
<comment type="similarity">
    <text evidence="5">Belongs to the globin family.</text>
</comment>
<evidence type="ECO:0000256" key="2">
    <source>
        <dbReference type="ARBA" id="ARBA00022617"/>
    </source>
</evidence>
<name>Q27126_URECA</name>
<evidence type="ECO:0000256" key="5">
    <source>
        <dbReference type="RuleBase" id="RU000356"/>
    </source>
</evidence>
<dbReference type="CDD" id="cd01040">
    <property type="entry name" value="Mb-like"/>
    <property type="match status" value="1"/>
</dbReference>
<dbReference type="PROSITE" id="PS01033">
    <property type="entry name" value="GLOBIN"/>
    <property type="match status" value="1"/>
</dbReference>
<accession>Q27126</accession>
<sequence length="162" mass="17166">MGLTAAQIKAIQDHWFLNIKGCLQAAADSIFFKYLTAYPGDLAFFHKFSSVPLYGLRWNPAYKAQTLTVINYLDKVVDALGGNAGALMKAKVPSHDAIALGGNAGALMKAKVPSHDAMGITPKHFGQLLKLVGGVFQEEFSADPTTVAAWGDAAGVLVAAMK</sequence>
<dbReference type="GO" id="GO:0046872">
    <property type="term" value="F:metal ion binding"/>
    <property type="evidence" value="ECO:0007669"/>
    <property type="project" value="UniProtKB-KW"/>
</dbReference>
<evidence type="ECO:0000256" key="4">
    <source>
        <dbReference type="ARBA" id="ARBA00023004"/>
    </source>
</evidence>
<dbReference type="EMBL" id="U30878">
    <property type="protein sequence ID" value="AAA74446.1"/>
    <property type="molecule type" value="mRNA"/>
</dbReference>
<dbReference type="GO" id="GO:0020037">
    <property type="term" value="F:heme binding"/>
    <property type="evidence" value="ECO:0007669"/>
    <property type="project" value="InterPro"/>
</dbReference>
<feature type="domain" description="Globin" evidence="6">
    <location>
        <begin position="2"/>
        <end position="162"/>
    </location>
</feature>
<dbReference type="SUPFAM" id="SSF46458">
    <property type="entry name" value="Globin-like"/>
    <property type="match status" value="1"/>
</dbReference>
<dbReference type="InterPro" id="IPR044399">
    <property type="entry name" value="Mb-like_M"/>
</dbReference>
<dbReference type="Pfam" id="PF00042">
    <property type="entry name" value="Globin"/>
    <property type="match status" value="1"/>
</dbReference>
<proteinExistence type="evidence at transcript level"/>
<evidence type="ECO:0000313" key="7">
    <source>
        <dbReference type="EMBL" id="AAA74446.1"/>
    </source>
</evidence>
<organism evidence="7">
    <name type="scientific">Urechis caupo</name>
    <name type="common">Innkeeper worm</name>
    <name type="synonym">Spoonworm</name>
    <dbReference type="NCBI Taxonomy" id="6431"/>
    <lineage>
        <taxon>Eukaryota</taxon>
        <taxon>Metazoa</taxon>
        <taxon>Spiralia</taxon>
        <taxon>Lophotrochozoa</taxon>
        <taxon>Annelida</taxon>
        <taxon>Polychaeta</taxon>
        <taxon>Echiura</taxon>
        <taxon>Xenopneusta</taxon>
        <taxon>Urechidae</taxon>
        <taxon>Urechis</taxon>
    </lineage>
</organism>
<dbReference type="GO" id="GO:0019825">
    <property type="term" value="F:oxygen binding"/>
    <property type="evidence" value="ECO:0007669"/>
    <property type="project" value="InterPro"/>
</dbReference>
<keyword evidence="4" id="KW-0408">Iron</keyword>
<dbReference type="Gene3D" id="1.10.490.10">
    <property type="entry name" value="Globins"/>
    <property type="match status" value="1"/>
</dbReference>
<keyword evidence="2 5" id="KW-0349">Heme</keyword>
<evidence type="ECO:0000259" key="6">
    <source>
        <dbReference type="PROSITE" id="PS01033"/>
    </source>
</evidence>
<dbReference type="GO" id="GO:0005344">
    <property type="term" value="F:oxygen carrier activity"/>
    <property type="evidence" value="ECO:0007669"/>
    <property type="project" value="UniProtKB-KW"/>
</dbReference>
<protein>
    <submittedName>
        <fullName evidence="7">F-I hemoglobin</fullName>
    </submittedName>
</protein>
<keyword evidence="5" id="KW-0561">Oxygen transport</keyword>
<keyword evidence="1 5" id="KW-0813">Transport</keyword>
<dbReference type="AlphaFoldDB" id="Q27126"/>
<dbReference type="InterPro" id="IPR009050">
    <property type="entry name" value="Globin-like_sf"/>
</dbReference>
<evidence type="ECO:0000256" key="1">
    <source>
        <dbReference type="ARBA" id="ARBA00022448"/>
    </source>
</evidence>